<dbReference type="OrthoDB" id="8242413at2"/>
<evidence type="ECO:0000313" key="2">
    <source>
        <dbReference type="EMBL" id="SED35509.1"/>
    </source>
</evidence>
<dbReference type="RefSeq" id="WP_074831458.1">
    <property type="nucleotide sequence ID" value="NZ_FNTI01000001.1"/>
</dbReference>
<protein>
    <submittedName>
        <fullName evidence="2">Uncharacterized protein</fullName>
    </submittedName>
</protein>
<reference evidence="2 3" key="1">
    <citation type="submission" date="2016-10" db="EMBL/GenBank/DDBJ databases">
        <authorList>
            <person name="de Groot N.N."/>
        </authorList>
    </citation>
    <scope>NUCLEOTIDE SEQUENCE [LARGE SCALE GENOMIC DNA]</scope>
    <source>
        <strain evidence="2 3">GAS522</strain>
    </source>
</reference>
<sequence length="102" mass="11552">MSADSDSTIAWHRAQLKKLRETLKHIETARFTVGEPAQSRKTGKTQKTIADLQRKISQSLQIIAAYERQTRRPLATDQQSLASVSWSSWNAQTVPTRSNNSR</sequence>
<dbReference type="AlphaFoldDB" id="A0A1M7A4M7"/>
<organism evidence="2 3">
    <name type="scientific">Bradyrhizobium lablabi</name>
    <dbReference type="NCBI Taxonomy" id="722472"/>
    <lineage>
        <taxon>Bacteria</taxon>
        <taxon>Pseudomonadati</taxon>
        <taxon>Pseudomonadota</taxon>
        <taxon>Alphaproteobacteria</taxon>
        <taxon>Hyphomicrobiales</taxon>
        <taxon>Nitrobacteraceae</taxon>
        <taxon>Bradyrhizobium</taxon>
    </lineage>
</organism>
<dbReference type="EMBL" id="FNTI01000001">
    <property type="protein sequence ID" value="SED35509.1"/>
    <property type="molecule type" value="Genomic_DNA"/>
</dbReference>
<evidence type="ECO:0000256" key="1">
    <source>
        <dbReference type="SAM" id="MobiDB-lite"/>
    </source>
</evidence>
<gene>
    <name evidence="2" type="ORF">SAMN05444171_3889</name>
</gene>
<name>A0A1M7A4M7_9BRAD</name>
<dbReference type="Proteomes" id="UP000183208">
    <property type="component" value="Unassembled WGS sequence"/>
</dbReference>
<proteinExistence type="predicted"/>
<feature type="region of interest" description="Disordered" evidence="1">
    <location>
        <begin position="83"/>
        <end position="102"/>
    </location>
</feature>
<accession>A0A1M7A4M7</accession>
<evidence type="ECO:0000313" key="3">
    <source>
        <dbReference type="Proteomes" id="UP000183208"/>
    </source>
</evidence>